<gene>
    <name evidence="4" type="ORF">G7Y89_g12003</name>
</gene>
<dbReference type="PANTHER" id="PTHR24321:SF8">
    <property type="entry name" value="ESTRADIOL 17-BETA-DEHYDROGENASE 8-RELATED"/>
    <property type="match status" value="1"/>
</dbReference>
<dbReference type="GO" id="GO:0016491">
    <property type="term" value="F:oxidoreductase activity"/>
    <property type="evidence" value="ECO:0007669"/>
    <property type="project" value="UniProtKB-KW"/>
</dbReference>
<dbReference type="Gene3D" id="3.40.50.720">
    <property type="entry name" value="NAD(P)-binding Rossmann-like Domain"/>
    <property type="match status" value="1"/>
</dbReference>
<reference evidence="4 5" key="1">
    <citation type="submission" date="2020-03" db="EMBL/GenBank/DDBJ databases">
        <title>Draft Genome Sequence of Cudoniella acicularis.</title>
        <authorList>
            <person name="Buettner E."/>
            <person name="Kellner H."/>
        </authorList>
    </citation>
    <scope>NUCLEOTIDE SEQUENCE [LARGE SCALE GENOMIC DNA]</scope>
    <source>
        <strain evidence="4 5">DSM 108380</strain>
    </source>
</reference>
<dbReference type="InterPro" id="IPR002347">
    <property type="entry name" value="SDR_fam"/>
</dbReference>
<dbReference type="Pfam" id="PF13561">
    <property type="entry name" value="adh_short_C2"/>
    <property type="match status" value="1"/>
</dbReference>
<dbReference type="EMBL" id="JAAMPI010001210">
    <property type="protein sequence ID" value="KAF4626163.1"/>
    <property type="molecule type" value="Genomic_DNA"/>
</dbReference>
<evidence type="ECO:0000256" key="2">
    <source>
        <dbReference type="ARBA" id="ARBA00023002"/>
    </source>
</evidence>
<feature type="compositionally biased region" description="Low complexity" evidence="3">
    <location>
        <begin position="118"/>
        <end position="129"/>
    </location>
</feature>
<dbReference type="PANTHER" id="PTHR24321">
    <property type="entry name" value="DEHYDROGENASES, SHORT CHAIN"/>
    <property type="match status" value="1"/>
</dbReference>
<comment type="caution">
    <text evidence="4">The sequence shown here is derived from an EMBL/GenBank/DDBJ whole genome shotgun (WGS) entry which is preliminary data.</text>
</comment>
<comment type="similarity">
    <text evidence="1">Belongs to the short-chain dehydrogenases/reductases (SDR) family.</text>
</comment>
<accession>A0A8H4RC28</accession>
<organism evidence="4 5">
    <name type="scientific">Cudoniella acicularis</name>
    <dbReference type="NCBI Taxonomy" id="354080"/>
    <lineage>
        <taxon>Eukaryota</taxon>
        <taxon>Fungi</taxon>
        <taxon>Dikarya</taxon>
        <taxon>Ascomycota</taxon>
        <taxon>Pezizomycotina</taxon>
        <taxon>Leotiomycetes</taxon>
        <taxon>Helotiales</taxon>
        <taxon>Tricladiaceae</taxon>
        <taxon>Cudoniella</taxon>
    </lineage>
</organism>
<keyword evidence="2" id="KW-0560">Oxidoreductase</keyword>
<dbReference type="InterPro" id="IPR036291">
    <property type="entry name" value="NAD(P)-bd_dom_sf"/>
</dbReference>
<evidence type="ECO:0000313" key="4">
    <source>
        <dbReference type="EMBL" id="KAF4626163.1"/>
    </source>
</evidence>
<evidence type="ECO:0000313" key="5">
    <source>
        <dbReference type="Proteomes" id="UP000566819"/>
    </source>
</evidence>
<sequence>MFAASWVWLPLMPHLPYPTYPTLRCPRSSATPSRGFKVQAKLTTIRSNFKVQPTQAVHEWDNNGGAQLSRVRSFGTVPKVGSWMQRKQRTVVKLELGSAWRLRIALSQAELASKALQQSQLSSPQAPKSRISMSALPPPPPGSTPSANFQFLPYDVASESYMTTAFSKAAEKFGPISCCIALVSLNLSVLQHHDSLADMSVEQWRTHQVNVEGTFLTARTWLRQLKEYRSTLASSGEGAKQCGTYNCGSIALKRSVPPRDVAKSNLFLASENWSGSITGQVLNVDSGKQSKVMWAKEEC</sequence>
<feature type="region of interest" description="Disordered" evidence="3">
    <location>
        <begin position="118"/>
        <end position="144"/>
    </location>
</feature>
<keyword evidence="5" id="KW-1185">Reference proteome</keyword>
<dbReference type="AlphaFoldDB" id="A0A8H4RC28"/>
<name>A0A8H4RC28_9HELO</name>
<protein>
    <submittedName>
        <fullName evidence="4">Uncharacterized protein</fullName>
    </submittedName>
</protein>
<dbReference type="OrthoDB" id="10253736at2759"/>
<dbReference type="Proteomes" id="UP000566819">
    <property type="component" value="Unassembled WGS sequence"/>
</dbReference>
<evidence type="ECO:0000256" key="1">
    <source>
        <dbReference type="ARBA" id="ARBA00006484"/>
    </source>
</evidence>
<proteinExistence type="inferred from homology"/>
<evidence type="ECO:0000256" key="3">
    <source>
        <dbReference type="SAM" id="MobiDB-lite"/>
    </source>
</evidence>
<dbReference type="SUPFAM" id="SSF51735">
    <property type="entry name" value="NAD(P)-binding Rossmann-fold domains"/>
    <property type="match status" value="1"/>
</dbReference>